<proteinExistence type="predicted"/>
<dbReference type="Proteomes" id="UP001300012">
    <property type="component" value="Unassembled WGS sequence"/>
</dbReference>
<dbReference type="SUPFAM" id="SSF160631">
    <property type="entry name" value="SMI1/KNR4-like"/>
    <property type="match status" value="1"/>
</dbReference>
<dbReference type="Pfam" id="PF14568">
    <property type="entry name" value="SUKH_6"/>
    <property type="match status" value="1"/>
</dbReference>
<dbReference type="InterPro" id="IPR037883">
    <property type="entry name" value="Knr4/Smi1-like_sf"/>
</dbReference>
<sequence length="144" mass="16776">MWKKFISSFSAEHQFKDPATDAEMTTIKEKLNIELPEELQQLFSETNGVFDEFDCPLIWSINQIIKDNLNYREDEDFKDIYMPFDHLLFFSDAGDGDLFGYGILNGAIQKTDVYVWNHEDDSRTWVASSLKEFIRGWVSGDISI</sequence>
<feature type="domain" description="Knr4/Smi1-like" evidence="1">
    <location>
        <begin position="18"/>
        <end position="136"/>
    </location>
</feature>
<name>A0ABT1YBI0_9BACL</name>
<organism evidence="2 3">
    <name type="scientific">Paenibacillus radicis</name>
    <name type="common">ex Xue et al. 2023</name>
    <dbReference type="NCBI Taxonomy" id="2972489"/>
    <lineage>
        <taxon>Bacteria</taxon>
        <taxon>Bacillati</taxon>
        <taxon>Bacillota</taxon>
        <taxon>Bacilli</taxon>
        <taxon>Bacillales</taxon>
        <taxon>Paenibacillaceae</taxon>
        <taxon>Paenibacillus</taxon>
    </lineage>
</organism>
<evidence type="ECO:0000259" key="1">
    <source>
        <dbReference type="SMART" id="SM00860"/>
    </source>
</evidence>
<evidence type="ECO:0000313" key="3">
    <source>
        <dbReference type="Proteomes" id="UP001300012"/>
    </source>
</evidence>
<protein>
    <submittedName>
        <fullName evidence="2">SMI1/KNR4 family protein</fullName>
    </submittedName>
</protein>
<accession>A0ABT1YBI0</accession>
<dbReference type="InterPro" id="IPR018958">
    <property type="entry name" value="Knr4/Smi1-like_dom"/>
</dbReference>
<reference evidence="2 3" key="1">
    <citation type="submission" date="2022-08" db="EMBL/GenBank/DDBJ databases">
        <title>Paenibacillus endoradicis sp. nov., Paenibacillus radicibacter sp. nov and Paenibacillus pararadicis sp. nov., three cold-adapted plant growth-promoting bacteria isolated from root of Larix gmelinii in Great Khingan.</title>
        <authorList>
            <person name="Xue H."/>
        </authorList>
    </citation>
    <scope>NUCLEOTIDE SEQUENCE [LARGE SCALE GENOMIC DNA]</scope>
    <source>
        <strain evidence="2 3">N5-1-1-5</strain>
    </source>
</reference>
<dbReference type="EMBL" id="JANQBD010000003">
    <property type="protein sequence ID" value="MCR8630543.1"/>
    <property type="molecule type" value="Genomic_DNA"/>
</dbReference>
<comment type="caution">
    <text evidence="2">The sequence shown here is derived from an EMBL/GenBank/DDBJ whole genome shotgun (WGS) entry which is preliminary data.</text>
</comment>
<dbReference type="SMART" id="SM00860">
    <property type="entry name" value="SMI1_KNR4"/>
    <property type="match status" value="1"/>
</dbReference>
<evidence type="ECO:0000313" key="2">
    <source>
        <dbReference type="EMBL" id="MCR8630543.1"/>
    </source>
</evidence>
<dbReference type="RefSeq" id="WP_258212164.1">
    <property type="nucleotide sequence ID" value="NZ_JANQBD010000003.1"/>
</dbReference>
<gene>
    <name evidence="2" type="ORF">NV381_04920</name>
</gene>
<dbReference type="Gene3D" id="3.40.1580.10">
    <property type="entry name" value="SMI1/KNR4-like"/>
    <property type="match status" value="1"/>
</dbReference>
<keyword evidence="3" id="KW-1185">Reference proteome</keyword>